<dbReference type="Pfam" id="PF22725">
    <property type="entry name" value="GFO_IDH_MocA_C3"/>
    <property type="match status" value="1"/>
</dbReference>
<protein>
    <submittedName>
        <fullName evidence="3">Gfo/Idh/MocA family oxidoreductase</fullName>
    </submittedName>
</protein>
<dbReference type="Proteomes" id="UP000426246">
    <property type="component" value="Chromosome"/>
</dbReference>
<dbReference type="Pfam" id="PF01408">
    <property type="entry name" value="GFO_IDH_MocA"/>
    <property type="match status" value="1"/>
</dbReference>
<dbReference type="SUPFAM" id="SSF55347">
    <property type="entry name" value="Glyceraldehyde-3-phosphate dehydrogenase-like, C-terminal domain"/>
    <property type="match status" value="1"/>
</dbReference>
<name>A0A6B8RU68_9BACL</name>
<dbReference type="SUPFAM" id="SSF51735">
    <property type="entry name" value="NAD(P)-binding Rossmann-fold domains"/>
    <property type="match status" value="1"/>
</dbReference>
<evidence type="ECO:0000259" key="1">
    <source>
        <dbReference type="Pfam" id="PF01408"/>
    </source>
</evidence>
<dbReference type="KEGG" id="ppsc:EHS13_33765"/>
<dbReference type="RefSeq" id="WP_155704642.1">
    <property type="nucleotide sequence ID" value="NZ_CP034235.1"/>
</dbReference>
<dbReference type="Gene3D" id="3.40.50.720">
    <property type="entry name" value="NAD(P)-binding Rossmann-like Domain"/>
    <property type="match status" value="1"/>
</dbReference>
<dbReference type="PANTHER" id="PTHR43377:SF1">
    <property type="entry name" value="BILIVERDIN REDUCTASE A"/>
    <property type="match status" value="1"/>
</dbReference>
<feature type="domain" description="GFO/IDH/MocA-like oxidoreductase" evidence="2">
    <location>
        <begin position="133"/>
        <end position="253"/>
    </location>
</feature>
<proteinExistence type="predicted"/>
<organism evidence="3 4">
    <name type="scientific">Paenibacillus psychroresistens</name>
    <dbReference type="NCBI Taxonomy" id="1778678"/>
    <lineage>
        <taxon>Bacteria</taxon>
        <taxon>Bacillati</taxon>
        <taxon>Bacillota</taxon>
        <taxon>Bacilli</taxon>
        <taxon>Bacillales</taxon>
        <taxon>Paenibacillaceae</taxon>
        <taxon>Paenibacillus</taxon>
    </lineage>
</organism>
<accession>A0A6B8RU68</accession>
<evidence type="ECO:0000259" key="2">
    <source>
        <dbReference type="Pfam" id="PF22725"/>
    </source>
</evidence>
<dbReference type="EMBL" id="CP034235">
    <property type="protein sequence ID" value="QGQ99477.1"/>
    <property type="molecule type" value="Genomic_DNA"/>
</dbReference>
<evidence type="ECO:0000313" key="3">
    <source>
        <dbReference type="EMBL" id="QGQ99477.1"/>
    </source>
</evidence>
<dbReference type="PANTHER" id="PTHR43377">
    <property type="entry name" value="BILIVERDIN REDUCTASE A"/>
    <property type="match status" value="1"/>
</dbReference>
<dbReference type="OrthoDB" id="9800252at2"/>
<dbReference type="InterPro" id="IPR055170">
    <property type="entry name" value="GFO_IDH_MocA-like_dom"/>
</dbReference>
<dbReference type="InterPro" id="IPR036291">
    <property type="entry name" value="NAD(P)-bd_dom_sf"/>
</dbReference>
<dbReference type="InterPro" id="IPR000683">
    <property type="entry name" value="Gfo/Idh/MocA-like_OxRdtase_N"/>
</dbReference>
<dbReference type="InterPro" id="IPR051450">
    <property type="entry name" value="Gfo/Idh/MocA_Oxidoreductases"/>
</dbReference>
<dbReference type="AlphaFoldDB" id="A0A6B8RU68"/>
<dbReference type="GO" id="GO:0000166">
    <property type="term" value="F:nucleotide binding"/>
    <property type="evidence" value="ECO:0007669"/>
    <property type="project" value="InterPro"/>
</dbReference>
<sequence>MAKHKIIVVGCGGMARAWVEYALQRPEDCEIVGLVDISEEHARRLAEKHGLQVPCFVDVAQAIQATGANLVFDITIPEAHLSVTLAAFKAGCDVMGEKPMGASAEEAKAMVSAADESGRFYAVMQNHRFNSGVRAFRSIIKDKHIGDLGFINADFFVGPHFGGFREAMKSPLILDMAIHTFDQARFISGADPVSVYCQEFNPPGSKFSGNAAAVCIFEMSDGSIFNYRGSWSSEGAPTSWASKWRVSGSKGTAIWEGPAAPYYELIKPAAGPVFENEFDRFEPELLFMRSDAHFACLDEMFTALQEQRKAETDCADNIKSIQMVFGALESSSKGKKVQLR</sequence>
<reference evidence="4" key="1">
    <citation type="submission" date="2018-11" db="EMBL/GenBank/DDBJ databases">
        <title>Complete genome sequence of Paenibacillus sp. ML311-T8.</title>
        <authorList>
            <person name="Nam Y.-D."/>
            <person name="Kang J."/>
            <person name="Chung W.-H."/>
            <person name="Park Y.S."/>
        </authorList>
    </citation>
    <scope>NUCLEOTIDE SEQUENCE [LARGE SCALE GENOMIC DNA]</scope>
    <source>
        <strain evidence="4">ML311-T8</strain>
    </source>
</reference>
<feature type="domain" description="Gfo/Idh/MocA-like oxidoreductase N-terminal" evidence="1">
    <location>
        <begin position="5"/>
        <end position="123"/>
    </location>
</feature>
<gene>
    <name evidence="3" type="ORF">EHS13_33765</name>
</gene>
<keyword evidence="4" id="KW-1185">Reference proteome</keyword>
<dbReference type="Gene3D" id="3.30.360.10">
    <property type="entry name" value="Dihydrodipicolinate Reductase, domain 2"/>
    <property type="match status" value="1"/>
</dbReference>
<evidence type="ECO:0000313" key="4">
    <source>
        <dbReference type="Proteomes" id="UP000426246"/>
    </source>
</evidence>